<gene>
    <name evidence="2" type="ORF">FSZ17_22965</name>
</gene>
<dbReference type="InterPro" id="IPR037523">
    <property type="entry name" value="VOC_core"/>
</dbReference>
<dbReference type="RefSeq" id="WP_057772465.1">
    <property type="nucleotide sequence ID" value="NZ_CP042593.1"/>
</dbReference>
<dbReference type="STRING" id="1742359.GCA_001439625_02915"/>
<dbReference type="EMBL" id="CP042593">
    <property type="protein sequence ID" value="QED49907.1"/>
    <property type="molecule type" value="Genomic_DNA"/>
</dbReference>
<name>A0A5B8ZAL4_CYTDA</name>
<dbReference type="InterPro" id="IPR004360">
    <property type="entry name" value="Glyas_Fos-R_dOase_dom"/>
</dbReference>
<dbReference type="CDD" id="cd06587">
    <property type="entry name" value="VOC"/>
    <property type="match status" value="1"/>
</dbReference>
<proteinExistence type="predicted"/>
<evidence type="ECO:0000313" key="3">
    <source>
        <dbReference type="Proteomes" id="UP000321555"/>
    </source>
</evidence>
<dbReference type="KEGG" id="bda:FSZ17_22965"/>
<feature type="domain" description="VOC" evidence="1">
    <location>
        <begin position="18"/>
        <end position="161"/>
    </location>
</feature>
<dbReference type="PANTHER" id="PTHR36113:SF1">
    <property type="entry name" value="GLYOXALASE_BLEOMYCIN RESISTANCE PROTEIN_DIOXYGENASE"/>
    <property type="match status" value="1"/>
</dbReference>
<evidence type="ECO:0000259" key="1">
    <source>
        <dbReference type="PROSITE" id="PS51819"/>
    </source>
</evidence>
<evidence type="ECO:0000313" key="2">
    <source>
        <dbReference type="EMBL" id="QED49907.1"/>
    </source>
</evidence>
<protein>
    <submittedName>
        <fullName evidence="2">VOC family protein</fullName>
    </submittedName>
</protein>
<sequence length="166" mass="19224">MNNEQQKEQNPKISSWRGFHHIALITRNLDETIRFYKNVLAMQVGTVYPAFKKRGRHCFIRPGNVETWGIHFFEYPDAQIFRSDEELKRLSKNPAATELYSFLPGALQHIAFAIHSEEEGLTLRAKLLSEGIIMTDIYDQGKIRNFIFTDNNGIQLEVAWPKAITN</sequence>
<dbReference type="AlphaFoldDB" id="A0A5B8ZAL4"/>
<dbReference type="PANTHER" id="PTHR36113">
    <property type="entry name" value="LYASE, PUTATIVE-RELATED-RELATED"/>
    <property type="match status" value="1"/>
</dbReference>
<organism evidence="2 3">
    <name type="scientific">Cytobacillus dafuensis</name>
    <name type="common">Bacillus dafuensis</name>
    <dbReference type="NCBI Taxonomy" id="1742359"/>
    <lineage>
        <taxon>Bacteria</taxon>
        <taxon>Bacillati</taxon>
        <taxon>Bacillota</taxon>
        <taxon>Bacilli</taxon>
        <taxon>Bacillales</taxon>
        <taxon>Bacillaceae</taxon>
        <taxon>Cytobacillus</taxon>
    </lineage>
</organism>
<dbReference type="Gene3D" id="3.10.180.10">
    <property type="entry name" value="2,3-Dihydroxybiphenyl 1,2-Dioxygenase, domain 1"/>
    <property type="match status" value="1"/>
</dbReference>
<dbReference type="OrthoDB" id="9795618at2"/>
<dbReference type="PROSITE" id="PS51819">
    <property type="entry name" value="VOC"/>
    <property type="match status" value="1"/>
</dbReference>
<keyword evidence="3" id="KW-1185">Reference proteome</keyword>
<dbReference type="Proteomes" id="UP000321555">
    <property type="component" value="Chromosome"/>
</dbReference>
<dbReference type="InterPro" id="IPR029068">
    <property type="entry name" value="Glyas_Bleomycin-R_OHBP_Dase"/>
</dbReference>
<accession>A0A5B8ZAL4</accession>
<reference evidence="3" key="1">
    <citation type="submission" date="2019-08" db="EMBL/GenBank/DDBJ databases">
        <authorList>
            <person name="Zheng X."/>
        </authorList>
    </citation>
    <scope>NUCLEOTIDE SEQUENCE [LARGE SCALE GENOMIC DNA]</scope>
    <source>
        <strain evidence="3">FJAT-25496</strain>
    </source>
</reference>
<dbReference type="InterPro" id="IPR051332">
    <property type="entry name" value="Fosfomycin_Res_Enzymes"/>
</dbReference>
<dbReference type="Pfam" id="PF00903">
    <property type="entry name" value="Glyoxalase"/>
    <property type="match status" value="1"/>
</dbReference>
<dbReference type="SUPFAM" id="SSF54593">
    <property type="entry name" value="Glyoxalase/Bleomycin resistance protein/Dihydroxybiphenyl dioxygenase"/>
    <property type="match status" value="1"/>
</dbReference>